<evidence type="ECO:0000313" key="2">
    <source>
        <dbReference type="EMBL" id="KAF2092872.1"/>
    </source>
</evidence>
<gene>
    <name evidence="2" type="ORF">NA57DRAFT_61978</name>
</gene>
<keyword evidence="3" id="KW-1185">Reference proteome</keyword>
<evidence type="ECO:0000313" key="3">
    <source>
        <dbReference type="Proteomes" id="UP000799772"/>
    </source>
</evidence>
<keyword evidence="1" id="KW-1133">Transmembrane helix</keyword>
<keyword evidence="1" id="KW-0812">Transmembrane</keyword>
<proteinExistence type="predicted"/>
<accession>A0A9P4I479</accession>
<feature type="transmembrane region" description="Helical" evidence="1">
    <location>
        <begin position="12"/>
        <end position="42"/>
    </location>
</feature>
<dbReference type="EMBL" id="ML978141">
    <property type="protein sequence ID" value="KAF2092872.1"/>
    <property type="molecule type" value="Genomic_DNA"/>
</dbReference>
<organism evidence="2 3">
    <name type="scientific">Rhizodiscina lignyota</name>
    <dbReference type="NCBI Taxonomy" id="1504668"/>
    <lineage>
        <taxon>Eukaryota</taxon>
        <taxon>Fungi</taxon>
        <taxon>Dikarya</taxon>
        <taxon>Ascomycota</taxon>
        <taxon>Pezizomycotina</taxon>
        <taxon>Dothideomycetes</taxon>
        <taxon>Pleosporomycetidae</taxon>
        <taxon>Aulographales</taxon>
        <taxon>Rhizodiscinaceae</taxon>
        <taxon>Rhizodiscina</taxon>
    </lineage>
</organism>
<reference evidence="2" key="1">
    <citation type="journal article" date="2020" name="Stud. Mycol.">
        <title>101 Dothideomycetes genomes: a test case for predicting lifestyles and emergence of pathogens.</title>
        <authorList>
            <person name="Haridas S."/>
            <person name="Albert R."/>
            <person name="Binder M."/>
            <person name="Bloem J."/>
            <person name="Labutti K."/>
            <person name="Salamov A."/>
            <person name="Andreopoulos B."/>
            <person name="Baker S."/>
            <person name="Barry K."/>
            <person name="Bills G."/>
            <person name="Bluhm B."/>
            <person name="Cannon C."/>
            <person name="Castanera R."/>
            <person name="Culley D."/>
            <person name="Daum C."/>
            <person name="Ezra D."/>
            <person name="Gonzalez J."/>
            <person name="Henrissat B."/>
            <person name="Kuo A."/>
            <person name="Liang C."/>
            <person name="Lipzen A."/>
            <person name="Lutzoni F."/>
            <person name="Magnuson J."/>
            <person name="Mondo S."/>
            <person name="Nolan M."/>
            <person name="Ohm R."/>
            <person name="Pangilinan J."/>
            <person name="Park H.-J."/>
            <person name="Ramirez L."/>
            <person name="Alfaro M."/>
            <person name="Sun H."/>
            <person name="Tritt A."/>
            <person name="Yoshinaga Y."/>
            <person name="Zwiers L.-H."/>
            <person name="Turgeon B."/>
            <person name="Goodwin S."/>
            <person name="Spatafora J."/>
            <person name="Crous P."/>
            <person name="Grigoriev I."/>
        </authorList>
    </citation>
    <scope>NUCLEOTIDE SEQUENCE</scope>
    <source>
        <strain evidence="2">CBS 133067</strain>
    </source>
</reference>
<keyword evidence="1" id="KW-0472">Membrane</keyword>
<dbReference type="Proteomes" id="UP000799772">
    <property type="component" value="Unassembled WGS sequence"/>
</dbReference>
<name>A0A9P4I479_9PEZI</name>
<evidence type="ECO:0000256" key="1">
    <source>
        <dbReference type="SAM" id="Phobius"/>
    </source>
</evidence>
<protein>
    <submittedName>
        <fullName evidence="2">Uncharacterized protein</fullName>
    </submittedName>
</protein>
<comment type="caution">
    <text evidence="2">The sequence shown here is derived from an EMBL/GenBank/DDBJ whole genome shotgun (WGS) entry which is preliminary data.</text>
</comment>
<sequence length="220" mass="25779">MAPMPNSSAARAGLAFGTFLGILIGFVLGVILLFLTSAIWTFCRDCWRIMVRNRSRYLERETLRAEWNRAAYIEQRRQDRATFVISTLIEKESCSEEKWFSLLEMTQRAYFPARKRIPHVAIQILRDRRFWRRVTCNIFTVKHNEEPSSVSEDEWIGAIRRARSETDIHLKEYAEAFKCSDPPCELVHKTRLTRKKCTRCKKGFAHVRSQIPVVRAVTHT</sequence>
<dbReference type="AlphaFoldDB" id="A0A9P4I479"/>